<dbReference type="RefSeq" id="WP_311706837.1">
    <property type="nucleotide sequence ID" value="NZ_JAVREL010000015.1"/>
</dbReference>
<dbReference type="Gene3D" id="3.40.50.300">
    <property type="entry name" value="P-loop containing nucleotide triphosphate hydrolases"/>
    <property type="match status" value="2"/>
</dbReference>
<evidence type="ECO:0000256" key="2">
    <source>
        <dbReference type="ARBA" id="ARBA00022448"/>
    </source>
</evidence>
<dbReference type="InterPro" id="IPR050319">
    <property type="entry name" value="ABC_transp_ATP-bind"/>
</dbReference>
<dbReference type="InterPro" id="IPR003439">
    <property type="entry name" value="ABC_transporter-like_ATP-bd"/>
</dbReference>
<protein>
    <submittedName>
        <fullName evidence="6">ATP-binding cassette domain-containing protein</fullName>
    </submittedName>
</protein>
<keyword evidence="7" id="KW-1185">Reference proteome</keyword>
<evidence type="ECO:0000259" key="5">
    <source>
        <dbReference type="PROSITE" id="PS50893"/>
    </source>
</evidence>
<dbReference type="InterPro" id="IPR017871">
    <property type="entry name" value="ABC_transporter-like_CS"/>
</dbReference>
<comment type="similarity">
    <text evidence="1">Belongs to the ABC transporter superfamily.</text>
</comment>
<dbReference type="PROSITE" id="PS50893">
    <property type="entry name" value="ABC_TRANSPORTER_2"/>
    <property type="match status" value="2"/>
</dbReference>
<dbReference type="PANTHER" id="PTHR43776:SF7">
    <property type="entry name" value="D,D-DIPEPTIDE TRANSPORT ATP-BINDING PROTEIN DDPF-RELATED"/>
    <property type="match status" value="1"/>
</dbReference>
<dbReference type="CDD" id="cd03257">
    <property type="entry name" value="ABC_NikE_OppD_transporters"/>
    <property type="match status" value="1"/>
</dbReference>
<proteinExistence type="inferred from homology"/>
<comment type="caution">
    <text evidence="6">The sequence shown here is derived from an EMBL/GenBank/DDBJ whole genome shotgun (WGS) entry which is preliminary data.</text>
</comment>
<evidence type="ECO:0000313" key="6">
    <source>
        <dbReference type="EMBL" id="MDT0345705.1"/>
    </source>
</evidence>
<evidence type="ECO:0000313" key="7">
    <source>
        <dbReference type="Proteomes" id="UP001183246"/>
    </source>
</evidence>
<keyword evidence="2" id="KW-0813">Transport</keyword>
<accession>A0ABU2MVT4</accession>
<dbReference type="Pfam" id="PF00005">
    <property type="entry name" value="ABC_tran"/>
    <property type="match status" value="2"/>
</dbReference>
<evidence type="ECO:0000256" key="3">
    <source>
        <dbReference type="ARBA" id="ARBA00022741"/>
    </source>
</evidence>
<keyword evidence="4 6" id="KW-0067">ATP-binding</keyword>
<dbReference type="Proteomes" id="UP001183246">
    <property type="component" value="Unassembled WGS sequence"/>
</dbReference>
<dbReference type="EMBL" id="JAVREL010000015">
    <property type="protein sequence ID" value="MDT0345705.1"/>
    <property type="molecule type" value="Genomic_DNA"/>
</dbReference>
<feature type="domain" description="ABC transporter" evidence="5">
    <location>
        <begin position="267"/>
        <end position="501"/>
    </location>
</feature>
<dbReference type="SMART" id="SM00382">
    <property type="entry name" value="AAA"/>
    <property type="match status" value="2"/>
</dbReference>
<keyword evidence="3" id="KW-0547">Nucleotide-binding</keyword>
<dbReference type="PANTHER" id="PTHR43776">
    <property type="entry name" value="TRANSPORT ATP-BINDING PROTEIN"/>
    <property type="match status" value="1"/>
</dbReference>
<evidence type="ECO:0000256" key="1">
    <source>
        <dbReference type="ARBA" id="ARBA00005417"/>
    </source>
</evidence>
<organism evidence="6 7">
    <name type="scientific">Streptomyces litchfieldiae</name>
    <dbReference type="NCBI Taxonomy" id="3075543"/>
    <lineage>
        <taxon>Bacteria</taxon>
        <taxon>Bacillati</taxon>
        <taxon>Actinomycetota</taxon>
        <taxon>Actinomycetes</taxon>
        <taxon>Kitasatosporales</taxon>
        <taxon>Streptomycetaceae</taxon>
        <taxon>Streptomyces</taxon>
    </lineage>
</organism>
<gene>
    <name evidence="6" type="ORF">RM590_24375</name>
</gene>
<sequence length="501" mass="52496">MNGPLVAVSDLWVRAGDRAVLQGVDFTLRAGESIAVAGASGSGKTTTALAVLGHLRDGLRHTAGTVRLAGRDMLPVPPPGLRGGLAGYLGQDPSASLNPYRRVSSILLTALGRPPRAERGDSVARLLTRVGLDPGLAGRYPHQLSGGQQQRVALASALARRPRLLVLDEPTSALDADAARDIRGELIGLRNAGVSLLWITHDLDAVADAVDRVLVFADGHVVDDAPHADLLASPVSPQARALVAATAAQRPPRPASASDTPPAVPLLRVRDLTVRYPGGADVLREVSLDAYAGRCLVVVGASGAGKSTLARSLAGLHPPTRGTILLGNTALAPDIRSRTQAERAALQLVAQDPAGALHPRQDVHTALTRPLRLFHGIRGRGELTAEITRLLDMVRLPADHARRMPGELSGGERQRVALARALAARPRLLICDEVTAALDAVTGTAILELLAGLSDSHGLGIVLITHSSQVTRYLADEVLHLTEGRPGSRGLIAGIPRKERV</sequence>
<dbReference type="GO" id="GO:0005524">
    <property type="term" value="F:ATP binding"/>
    <property type="evidence" value="ECO:0007669"/>
    <property type="project" value="UniProtKB-KW"/>
</dbReference>
<name>A0ABU2MVT4_9ACTN</name>
<evidence type="ECO:0000256" key="4">
    <source>
        <dbReference type="ARBA" id="ARBA00022840"/>
    </source>
</evidence>
<reference evidence="7" key="1">
    <citation type="submission" date="2023-07" db="EMBL/GenBank/DDBJ databases">
        <title>30 novel species of actinomycetes from the DSMZ collection.</title>
        <authorList>
            <person name="Nouioui I."/>
        </authorList>
    </citation>
    <scope>NUCLEOTIDE SEQUENCE [LARGE SCALE GENOMIC DNA]</scope>
    <source>
        <strain evidence="7">DSM 44938</strain>
    </source>
</reference>
<dbReference type="PROSITE" id="PS00211">
    <property type="entry name" value="ABC_TRANSPORTER_1"/>
    <property type="match status" value="2"/>
</dbReference>
<dbReference type="InterPro" id="IPR003593">
    <property type="entry name" value="AAA+_ATPase"/>
</dbReference>
<dbReference type="SUPFAM" id="SSF52540">
    <property type="entry name" value="P-loop containing nucleoside triphosphate hydrolases"/>
    <property type="match status" value="2"/>
</dbReference>
<feature type="domain" description="ABC transporter" evidence="5">
    <location>
        <begin position="6"/>
        <end position="243"/>
    </location>
</feature>
<dbReference type="InterPro" id="IPR027417">
    <property type="entry name" value="P-loop_NTPase"/>
</dbReference>